<feature type="transmembrane region" description="Helical" evidence="1">
    <location>
        <begin position="38"/>
        <end position="57"/>
    </location>
</feature>
<accession>A0A2T7C508</accession>
<keyword evidence="3" id="KW-1185">Reference proteome</keyword>
<dbReference type="Proteomes" id="UP000244336">
    <property type="component" value="Chromosome 9"/>
</dbReference>
<gene>
    <name evidence="2" type="ORF">GQ55_9G194700</name>
</gene>
<evidence type="ECO:0000313" key="2">
    <source>
        <dbReference type="EMBL" id="PUZ38415.1"/>
    </source>
</evidence>
<sequence length="83" mass="9789">MAESLWLDLMQSSQCGILRPVVLSTSFKKMLLPFASAGHRQLCSFILIHLFWSMLFISQRNNRNQMYSLLCFVYCYVKPHREI</sequence>
<name>A0A2T7C508_9POAL</name>
<keyword evidence="1" id="KW-0472">Membrane</keyword>
<dbReference type="Gramene" id="PUZ38415">
    <property type="protein sequence ID" value="PUZ38415"/>
    <property type="gene ID" value="GQ55_9G194700"/>
</dbReference>
<proteinExistence type="predicted"/>
<evidence type="ECO:0000256" key="1">
    <source>
        <dbReference type="SAM" id="Phobius"/>
    </source>
</evidence>
<dbReference type="EMBL" id="CM009757">
    <property type="protein sequence ID" value="PUZ38415.1"/>
    <property type="molecule type" value="Genomic_DNA"/>
</dbReference>
<evidence type="ECO:0000313" key="3">
    <source>
        <dbReference type="Proteomes" id="UP000244336"/>
    </source>
</evidence>
<keyword evidence="1" id="KW-0812">Transmembrane</keyword>
<reference evidence="2 3" key="1">
    <citation type="submission" date="2018-04" db="EMBL/GenBank/DDBJ databases">
        <title>WGS assembly of Panicum hallii var. hallii HAL2.</title>
        <authorList>
            <person name="Lovell J."/>
            <person name="Jenkins J."/>
            <person name="Lowry D."/>
            <person name="Mamidi S."/>
            <person name="Sreedasyam A."/>
            <person name="Weng X."/>
            <person name="Barry K."/>
            <person name="Bonette J."/>
            <person name="Campitelli B."/>
            <person name="Daum C."/>
            <person name="Gordon S."/>
            <person name="Gould B."/>
            <person name="Lipzen A."/>
            <person name="MacQueen A."/>
            <person name="Palacio-Mejia J."/>
            <person name="Plott C."/>
            <person name="Shakirov E."/>
            <person name="Shu S."/>
            <person name="Yoshinaga Y."/>
            <person name="Zane M."/>
            <person name="Rokhsar D."/>
            <person name="Grimwood J."/>
            <person name="Schmutz J."/>
            <person name="Juenger T."/>
        </authorList>
    </citation>
    <scope>NUCLEOTIDE SEQUENCE [LARGE SCALE GENOMIC DNA]</scope>
    <source>
        <strain evidence="3">cv. HAL2</strain>
    </source>
</reference>
<protein>
    <submittedName>
        <fullName evidence="2">Uncharacterized protein</fullName>
    </submittedName>
</protein>
<dbReference type="AlphaFoldDB" id="A0A2T7C508"/>
<organism evidence="2 3">
    <name type="scientific">Panicum hallii var. hallii</name>
    <dbReference type="NCBI Taxonomy" id="1504633"/>
    <lineage>
        <taxon>Eukaryota</taxon>
        <taxon>Viridiplantae</taxon>
        <taxon>Streptophyta</taxon>
        <taxon>Embryophyta</taxon>
        <taxon>Tracheophyta</taxon>
        <taxon>Spermatophyta</taxon>
        <taxon>Magnoliopsida</taxon>
        <taxon>Liliopsida</taxon>
        <taxon>Poales</taxon>
        <taxon>Poaceae</taxon>
        <taxon>PACMAD clade</taxon>
        <taxon>Panicoideae</taxon>
        <taxon>Panicodae</taxon>
        <taxon>Paniceae</taxon>
        <taxon>Panicinae</taxon>
        <taxon>Panicum</taxon>
        <taxon>Panicum sect. Panicum</taxon>
    </lineage>
</organism>
<keyword evidence="1" id="KW-1133">Transmembrane helix</keyword>